<accession>A0ABQ9I8A4</accession>
<gene>
    <name evidence="1" type="ORF">PR048_005455</name>
</gene>
<dbReference type="EMBL" id="JARBHB010000002">
    <property type="protein sequence ID" value="KAJ8892874.1"/>
    <property type="molecule type" value="Genomic_DNA"/>
</dbReference>
<comment type="caution">
    <text evidence="1">The sequence shown here is derived from an EMBL/GenBank/DDBJ whole genome shotgun (WGS) entry which is preliminary data.</text>
</comment>
<name>A0ABQ9I8A4_9NEOP</name>
<proteinExistence type="predicted"/>
<sequence>MMFWHKAIGDRGSTEIASCLLRYVEEDYTPLREGEERKLVVWSDRCAGQNNNWTMDVNTVSLIDYIKLFHTSRAKVPYKWQQFPAL</sequence>
<reference evidence="1 2" key="1">
    <citation type="submission" date="2023-02" db="EMBL/GenBank/DDBJ databases">
        <title>LHISI_Scaffold_Assembly.</title>
        <authorList>
            <person name="Stuart O.P."/>
            <person name="Cleave R."/>
            <person name="Magrath M.J.L."/>
            <person name="Mikheyev A.S."/>
        </authorList>
    </citation>
    <scope>NUCLEOTIDE SEQUENCE [LARGE SCALE GENOMIC DNA]</scope>
    <source>
        <strain evidence="1">Daus_M_001</strain>
        <tissue evidence="1">Leg muscle</tissue>
    </source>
</reference>
<organism evidence="1 2">
    <name type="scientific">Dryococelus australis</name>
    <dbReference type="NCBI Taxonomy" id="614101"/>
    <lineage>
        <taxon>Eukaryota</taxon>
        <taxon>Metazoa</taxon>
        <taxon>Ecdysozoa</taxon>
        <taxon>Arthropoda</taxon>
        <taxon>Hexapoda</taxon>
        <taxon>Insecta</taxon>
        <taxon>Pterygota</taxon>
        <taxon>Neoptera</taxon>
        <taxon>Polyneoptera</taxon>
        <taxon>Phasmatodea</taxon>
        <taxon>Verophasmatodea</taxon>
        <taxon>Anareolatae</taxon>
        <taxon>Phasmatidae</taxon>
        <taxon>Eurycanthinae</taxon>
        <taxon>Dryococelus</taxon>
    </lineage>
</organism>
<protein>
    <submittedName>
        <fullName evidence="1">Uncharacterized protein</fullName>
    </submittedName>
</protein>
<dbReference type="Proteomes" id="UP001159363">
    <property type="component" value="Chromosome 2"/>
</dbReference>
<keyword evidence="2" id="KW-1185">Reference proteome</keyword>
<evidence type="ECO:0000313" key="2">
    <source>
        <dbReference type="Proteomes" id="UP001159363"/>
    </source>
</evidence>
<evidence type="ECO:0000313" key="1">
    <source>
        <dbReference type="EMBL" id="KAJ8892874.1"/>
    </source>
</evidence>